<dbReference type="GeneTree" id="ENSGT00940000163737"/>
<dbReference type="Ensembl" id="ENSXMAT00000023354.1">
    <property type="protein sequence ID" value="ENSXMAP00000031861.1"/>
    <property type="gene ID" value="ENSXMAG00000025449.1"/>
</dbReference>
<protein>
    <recommendedName>
        <fullName evidence="2">Reverse transcriptase domain-containing protein</fullName>
    </recommendedName>
</protein>
<dbReference type="SUPFAM" id="SSF56672">
    <property type="entry name" value="DNA/RNA polymerases"/>
    <property type="match status" value="1"/>
</dbReference>
<proteinExistence type="predicted"/>
<dbReference type="GO" id="GO:0003824">
    <property type="term" value="F:catalytic activity"/>
    <property type="evidence" value="ECO:0007669"/>
    <property type="project" value="InterPro"/>
</dbReference>
<dbReference type="InterPro" id="IPR005135">
    <property type="entry name" value="Endo/exonuclease/phosphatase"/>
</dbReference>
<dbReference type="InterPro" id="IPR036691">
    <property type="entry name" value="Endo/exonu/phosph_ase_sf"/>
</dbReference>
<organism evidence="3 4">
    <name type="scientific">Xiphophorus maculatus</name>
    <name type="common">Southern platyfish</name>
    <name type="synonym">Platypoecilus maculatus</name>
    <dbReference type="NCBI Taxonomy" id="8083"/>
    <lineage>
        <taxon>Eukaryota</taxon>
        <taxon>Metazoa</taxon>
        <taxon>Chordata</taxon>
        <taxon>Craniata</taxon>
        <taxon>Vertebrata</taxon>
        <taxon>Euteleostomi</taxon>
        <taxon>Actinopterygii</taxon>
        <taxon>Neopterygii</taxon>
        <taxon>Teleostei</taxon>
        <taxon>Neoteleostei</taxon>
        <taxon>Acanthomorphata</taxon>
        <taxon>Ovalentaria</taxon>
        <taxon>Atherinomorphae</taxon>
        <taxon>Cyprinodontiformes</taxon>
        <taxon>Poeciliidae</taxon>
        <taxon>Poeciliinae</taxon>
        <taxon>Xiphophorus</taxon>
    </lineage>
</organism>
<dbReference type="Proteomes" id="UP000002852">
    <property type="component" value="Unassembled WGS sequence"/>
</dbReference>
<dbReference type="InterPro" id="IPR000477">
    <property type="entry name" value="RT_dom"/>
</dbReference>
<evidence type="ECO:0000259" key="2">
    <source>
        <dbReference type="PROSITE" id="PS50878"/>
    </source>
</evidence>
<keyword evidence="4" id="KW-1185">Reference proteome</keyword>
<keyword evidence="1" id="KW-0732">Signal</keyword>
<dbReference type="OMA" id="CLERETI"/>
<dbReference type="Pfam" id="PF03372">
    <property type="entry name" value="Exo_endo_phos"/>
    <property type="match status" value="1"/>
</dbReference>
<dbReference type="STRING" id="8083.ENSXMAP00000031861"/>
<reference evidence="3" key="3">
    <citation type="submission" date="2025-08" db="UniProtKB">
        <authorList>
            <consortium name="Ensembl"/>
        </authorList>
    </citation>
    <scope>IDENTIFICATION</scope>
    <source>
        <strain evidence="3">JP 163 A</strain>
    </source>
</reference>
<dbReference type="InterPro" id="IPR043502">
    <property type="entry name" value="DNA/RNA_pol_sf"/>
</dbReference>
<accession>A0A3B5QMC8</accession>
<evidence type="ECO:0000256" key="1">
    <source>
        <dbReference type="SAM" id="SignalP"/>
    </source>
</evidence>
<dbReference type="CDD" id="cd09076">
    <property type="entry name" value="L1-EN"/>
    <property type="match status" value="1"/>
</dbReference>
<reference evidence="3" key="4">
    <citation type="submission" date="2025-09" db="UniProtKB">
        <authorList>
            <consortium name="Ensembl"/>
        </authorList>
    </citation>
    <scope>IDENTIFICATION</scope>
    <source>
        <strain evidence="3">JP 163 A</strain>
    </source>
</reference>
<dbReference type="PANTHER" id="PTHR19446">
    <property type="entry name" value="REVERSE TRANSCRIPTASES"/>
    <property type="match status" value="1"/>
</dbReference>
<reference evidence="4" key="1">
    <citation type="submission" date="2012-01" db="EMBL/GenBank/DDBJ databases">
        <authorList>
            <person name="Walter R."/>
            <person name="Schartl M."/>
            <person name="Warren W."/>
        </authorList>
    </citation>
    <scope>NUCLEOTIDE SEQUENCE [LARGE SCALE GENOMIC DNA]</scope>
    <source>
        <strain evidence="4">JP 163 A</strain>
    </source>
</reference>
<evidence type="ECO:0000313" key="3">
    <source>
        <dbReference type="Ensembl" id="ENSXMAP00000031861.1"/>
    </source>
</evidence>
<dbReference type="Pfam" id="PF00078">
    <property type="entry name" value="RVT_1"/>
    <property type="match status" value="1"/>
</dbReference>
<evidence type="ECO:0000313" key="4">
    <source>
        <dbReference type="Proteomes" id="UP000002852"/>
    </source>
</evidence>
<name>A0A3B5QMC8_XIPMA</name>
<dbReference type="Gene3D" id="3.60.10.10">
    <property type="entry name" value="Endonuclease/exonuclease/phosphatase"/>
    <property type="match status" value="1"/>
</dbReference>
<dbReference type="CDD" id="cd01650">
    <property type="entry name" value="RT_nLTR_like"/>
    <property type="match status" value="1"/>
</dbReference>
<feature type="chain" id="PRO_5017330990" description="Reverse transcriptase domain-containing protein" evidence="1">
    <location>
        <begin position="23"/>
        <end position="1319"/>
    </location>
</feature>
<dbReference type="InParanoid" id="A0A3B5QMC8"/>
<dbReference type="PROSITE" id="PS50878">
    <property type="entry name" value="RT_POL"/>
    <property type="match status" value="1"/>
</dbReference>
<feature type="domain" description="Reverse transcriptase" evidence="2">
    <location>
        <begin position="523"/>
        <end position="793"/>
    </location>
</feature>
<reference evidence="4" key="2">
    <citation type="journal article" date="2013" name="Nat. Genet.">
        <title>The genome of the platyfish, Xiphophorus maculatus, provides insights into evolutionary adaptation and several complex traits.</title>
        <authorList>
            <person name="Schartl M."/>
            <person name="Walter R.B."/>
            <person name="Shen Y."/>
            <person name="Garcia T."/>
            <person name="Catchen J."/>
            <person name="Amores A."/>
            <person name="Braasch I."/>
            <person name="Chalopin D."/>
            <person name="Volff J.N."/>
            <person name="Lesch K.P."/>
            <person name="Bisazza A."/>
            <person name="Minx P."/>
            <person name="Hillier L."/>
            <person name="Wilson R.K."/>
            <person name="Fuerstenberg S."/>
            <person name="Boore J."/>
            <person name="Searle S."/>
            <person name="Postlethwait J.H."/>
            <person name="Warren W.C."/>
        </authorList>
    </citation>
    <scope>NUCLEOTIDE SEQUENCE [LARGE SCALE GENOMIC DNA]</scope>
    <source>
        <strain evidence="4">JP 163 A</strain>
    </source>
</reference>
<sequence>MMHSNFLIFLIFLNCFWHVVFSLLPIMDSFKIASLNLNGAREAKKRALVYQMLNQKRIDVIFLQETHSDLLIETDWRREWRGEVILSHGTSKNAGVGFVFSKAFIPLSIETEHVIQGRCLLVKMKFDFFNMVFINIYAPIVNAEKKCFYEKIGERLENCETEDYVFIGGDFNCTENEFLDRNHAEPHPAAQHVLKQLVSSHSLVDVWRRMHAGFRQYTWSHIKEGKISLARLDRFYCFKHHFNVFKTCQIVPVPFTDHSLLLGSVFIRNILPRSAYWHFNSALIYDQSFKEVLTYFWTGFRETKADFSSIKQWWDYGKVQIRLLSQQHTVNVTRDITESIRDLEMSIVDLERLSDTTGNREYFEALKSKRLTLANLLESKVQGALVRSRMQNITEMDAPSGFFFGLERKQGQRKMIHSLLSDTGQHLSEPGQIRRRAVEFYHSLFRSEYDESERMMEEFCEELPQIYKETSTDLERPLGIQELHTALQSMQGQKSPGVDGLTVEFFKAYWDLLAQDMLEMYNESLATGSLPTSCRRAVITLLPKKGDLQEIKNWRPVSLLCTDYKILSKALATRLGKAMEQVIHRDQTYCVPGRSMVDNVYLIRDILEVSSSLGLQTGLISLDQEKAFDRVEHDFLWKVMRRFGFGEGFIAKIQVMYSDIESVLKINGSLCAPFRVCRGVRQGCALSGMLYALSLEPLLLKIRSEIHGLVLPGFNNKLILSAYADDVVVFIKDQHDVNILIEIIEKFSVLSAAKVNWGKTVALAVGEWPGGLPVLPQRLQWKRDGFKYLGVFLGGKDTVKRNWEDLEQKIQNKLAKWKWLHKQMSYRGRVLVLNNLVASQLWHKLAVLDPPSGLLVKIQSEMVNFFWNNHHWVPQSVLFLSREEGGQGLVHLASRAAVFRLQFLQKYLTGSPVWRDVASCILRRVNFLGLDAALFLTNFSLLKLKGIPQFYQSVFRSCAFFKLHRPDKNNSLYWLLEEPLICGARLDVSDNAVPGFSEVLSESRTVTLRQLIQASGPDFDNAQEVASVIGIRSVRLTRRFLERVKNRLTAEERRLLQWYEKEECLPDSTDPFPEMFLDPDFEEDSGPLLQSTDSKMDLCKTGPKILYRYCTKLLNKRTLQKREVSVWDSKFGGQKTHWRTLYKPPIKKRTGDLQWRILHGAIATNSFLSVISPGVLNECPFCKMSESVFHVFIDCARLTSFFNLLSTFFSFFHMVFSNAVFINGVHHSKTTSFKSRILNYLISEAKMAIYITRRDRMQAGPQFDAVTLWKVNVKARLRLEFCFHRATGNLSGFLSLWGFKNVLCTISDQKDLFYNKLLL</sequence>
<dbReference type="SUPFAM" id="SSF56219">
    <property type="entry name" value="DNase I-like"/>
    <property type="match status" value="1"/>
</dbReference>
<feature type="signal peptide" evidence="1">
    <location>
        <begin position="1"/>
        <end position="22"/>
    </location>
</feature>